<accession>A0A346NSW0</accession>
<dbReference type="Proteomes" id="UP000246267">
    <property type="component" value="Segment"/>
</dbReference>
<sequence>MVRFRGGVKDSHWIDSASSAASLAQRAAEGNVTGPIIMNNFKEKES</sequence>
<dbReference type="RefSeq" id="YP_009800939.1">
    <property type="nucleotide sequence ID" value="NC_047961.1"/>
</dbReference>
<evidence type="ECO:0000313" key="1">
    <source>
        <dbReference type="EMBL" id="AXR70224.1"/>
    </source>
</evidence>
<name>A0A346NSW0_9CAUD</name>
<dbReference type="EMBL" id="MH059632">
    <property type="protein sequence ID" value="AXR70224.1"/>
    <property type="molecule type" value="Genomic_DNA"/>
</dbReference>
<dbReference type="GeneID" id="54991445"/>
<proteinExistence type="predicted"/>
<protein>
    <submittedName>
        <fullName evidence="1">Uncharacterized protein</fullName>
    </submittedName>
</protein>
<keyword evidence="2" id="KW-1185">Reference proteome</keyword>
<organism evidence="1 2">
    <name type="scientific">Dickeya phage Dagda</name>
    <dbReference type="NCBI Taxonomy" id="2163630"/>
    <lineage>
        <taxon>Viruses</taxon>
        <taxon>Duplodnaviria</taxon>
        <taxon>Heunggongvirae</taxon>
        <taxon>Uroviricota</taxon>
        <taxon>Caudoviricetes</taxon>
        <taxon>Autographivirales</taxon>
        <taxon>Autotranscriptaviridae</taxon>
        <taxon>Studiervirinae</taxon>
        <taxon>Aarhusvirus</taxon>
        <taxon>Aarhusvirus dagda</taxon>
    </lineage>
</organism>
<reference evidence="1 2" key="1">
    <citation type="journal article" name="Viruses">
        <title>Unlocking the Potential of 46 New Bacteriophages for Biocontrol of Dickeya Solani.</title>
        <authorList>
            <person name="Carstens A.B."/>
            <person name="Djurhuus A.M."/>
            <person name="Kot W."/>
            <person name="Jacobs-Sera D."/>
            <person name="Hatfull G.F."/>
            <person name="Hansen L.H."/>
        </authorList>
    </citation>
    <scope>NUCLEOTIDE SEQUENCE [LARGE SCALE GENOMIC DNA]</scope>
</reference>
<dbReference type="KEGG" id="vg:54991445"/>
<evidence type="ECO:0000313" key="2">
    <source>
        <dbReference type="Proteomes" id="UP000246267"/>
    </source>
</evidence>